<dbReference type="InterPro" id="IPR002104">
    <property type="entry name" value="Integrase_catalytic"/>
</dbReference>
<keyword evidence="3" id="KW-0233">DNA recombination</keyword>
<dbReference type="Gene3D" id="1.10.150.130">
    <property type="match status" value="1"/>
</dbReference>
<dbReference type="PROSITE" id="PS51898">
    <property type="entry name" value="TYR_RECOMBINASE"/>
    <property type="match status" value="1"/>
</dbReference>
<dbReference type="InterPro" id="IPR050090">
    <property type="entry name" value="Tyrosine_recombinase_XerCD"/>
</dbReference>
<dbReference type="Pfam" id="PF00589">
    <property type="entry name" value="Phage_integrase"/>
    <property type="match status" value="1"/>
</dbReference>
<dbReference type="Gene3D" id="1.10.443.10">
    <property type="entry name" value="Intergrase catalytic core"/>
    <property type="match status" value="1"/>
</dbReference>
<dbReference type="InterPro" id="IPR025269">
    <property type="entry name" value="SAM-like_dom"/>
</dbReference>
<proteinExistence type="inferred from homology"/>
<protein>
    <submittedName>
        <fullName evidence="5">Site-specific integrase</fullName>
    </submittedName>
</protein>
<feature type="domain" description="Tyr recombinase" evidence="4">
    <location>
        <begin position="226"/>
        <end position="416"/>
    </location>
</feature>
<evidence type="ECO:0000259" key="4">
    <source>
        <dbReference type="PROSITE" id="PS51898"/>
    </source>
</evidence>
<comment type="caution">
    <text evidence="5">The sequence shown here is derived from an EMBL/GenBank/DDBJ whole genome shotgun (WGS) entry which is preliminary data.</text>
</comment>
<dbReference type="PANTHER" id="PTHR30349">
    <property type="entry name" value="PHAGE INTEGRASE-RELATED"/>
    <property type="match status" value="1"/>
</dbReference>
<dbReference type="Pfam" id="PF17293">
    <property type="entry name" value="Arm-DNA-bind_5"/>
    <property type="match status" value="1"/>
</dbReference>
<sequence length="426" mass="48853">MHLDMSNVRFTLRSPKQENETPIHLVYRLKGAKLVYPLKVKVVPIHWDKARQRVRNVAAAKNKQSINSLLNDLENKVTSFIDNCIVKSTPLSKGSIKQFLDDYFNPISEEEKSFFSFIDNLIEKESTRVNPTTGTLITSGTIRSLKGTKEALKKFESVNYTLSFETITQEFYNDFVNWCNSKNYTLNNTGKHIKNLKKFMGEAVELGLTNNMAFRGKYFIVLKEDVDNIYLNMEELISMFKLDLTENPKQERARDLFLIGAFTGLRVSDFKQLTPDNIIKRVGSDVMFQVETQKTGQKVIIPLHPIVSSILQRYDGKPPKSMPEQHINDEIKKIGKLAEINEKIRVAKTKGGMKVSKMIPKHDLIVTHTARRSFCTNAYLAGVDKLDIMAISTHKTESSFMKYIKVTKQQHADRLAAHPFFKYETI</sequence>
<dbReference type="InterPro" id="IPR011010">
    <property type="entry name" value="DNA_brk_join_enz"/>
</dbReference>
<accession>A0ABX1WYJ2</accession>
<evidence type="ECO:0000313" key="5">
    <source>
        <dbReference type="EMBL" id="NOU61056.1"/>
    </source>
</evidence>
<dbReference type="InterPro" id="IPR013762">
    <property type="entry name" value="Integrase-like_cat_sf"/>
</dbReference>
<dbReference type="InterPro" id="IPR010998">
    <property type="entry name" value="Integrase_recombinase_N"/>
</dbReference>
<dbReference type="PANTHER" id="PTHR30349:SF64">
    <property type="entry name" value="PROPHAGE INTEGRASE INTD-RELATED"/>
    <property type="match status" value="1"/>
</dbReference>
<gene>
    <name evidence="5" type="ORF">ELS83_14635</name>
</gene>
<name>A0ABX1WYJ2_9BACT</name>
<keyword evidence="2" id="KW-0238">DNA-binding</keyword>
<organism evidence="5 6">
    <name type="scientific">Marinifilum caeruleilacunae</name>
    <dbReference type="NCBI Taxonomy" id="2499076"/>
    <lineage>
        <taxon>Bacteria</taxon>
        <taxon>Pseudomonadati</taxon>
        <taxon>Bacteroidota</taxon>
        <taxon>Bacteroidia</taxon>
        <taxon>Marinilabiliales</taxon>
        <taxon>Marinifilaceae</taxon>
    </lineage>
</organism>
<evidence type="ECO:0000256" key="2">
    <source>
        <dbReference type="ARBA" id="ARBA00023125"/>
    </source>
</evidence>
<dbReference type="Proteomes" id="UP000732105">
    <property type="component" value="Unassembled WGS sequence"/>
</dbReference>
<dbReference type="Pfam" id="PF13102">
    <property type="entry name" value="Phage_int_SAM_5"/>
    <property type="match status" value="1"/>
</dbReference>
<dbReference type="CDD" id="cd01185">
    <property type="entry name" value="INTN1_C_like"/>
    <property type="match status" value="1"/>
</dbReference>
<reference evidence="5 6" key="1">
    <citation type="submission" date="2018-12" db="EMBL/GenBank/DDBJ databases">
        <title>Marinifilum JC070 sp. nov., a marine bacterium isolated from Yongle Blue Hole in the South China Sea.</title>
        <authorList>
            <person name="Fu T."/>
        </authorList>
    </citation>
    <scope>NUCLEOTIDE SEQUENCE [LARGE SCALE GENOMIC DNA]</scope>
    <source>
        <strain evidence="5 6">JC070</strain>
    </source>
</reference>
<keyword evidence="6" id="KW-1185">Reference proteome</keyword>
<evidence type="ECO:0000313" key="6">
    <source>
        <dbReference type="Proteomes" id="UP000732105"/>
    </source>
</evidence>
<evidence type="ECO:0000256" key="1">
    <source>
        <dbReference type="ARBA" id="ARBA00008857"/>
    </source>
</evidence>
<comment type="similarity">
    <text evidence="1">Belongs to the 'phage' integrase family.</text>
</comment>
<dbReference type="InterPro" id="IPR035386">
    <property type="entry name" value="Arm-DNA-bind_5"/>
</dbReference>
<dbReference type="SUPFAM" id="SSF56349">
    <property type="entry name" value="DNA breaking-rejoining enzymes"/>
    <property type="match status" value="1"/>
</dbReference>
<dbReference type="EMBL" id="RZNH01000027">
    <property type="protein sequence ID" value="NOU61056.1"/>
    <property type="molecule type" value="Genomic_DNA"/>
</dbReference>
<evidence type="ECO:0000256" key="3">
    <source>
        <dbReference type="ARBA" id="ARBA00023172"/>
    </source>
</evidence>